<comment type="caution">
    <text evidence="2">The sequence shown here is derived from an EMBL/GenBank/DDBJ whole genome shotgun (WGS) entry which is preliminary data.</text>
</comment>
<accession>A0AAD8MJ64</accession>
<dbReference type="EMBL" id="JAUIZM010000006">
    <property type="protein sequence ID" value="KAK1378030.1"/>
    <property type="molecule type" value="Genomic_DNA"/>
</dbReference>
<reference evidence="2" key="1">
    <citation type="submission" date="2023-02" db="EMBL/GenBank/DDBJ databases">
        <title>Genome of toxic invasive species Heracleum sosnowskyi carries increased number of genes despite the absence of recent whole-genome duplications.</title>
        <authorList>
            <person name="Schelkunov M."/>
            <person name="Shtratnikova V."/>
            <person name="Makarenko M."/>
            <person name="Klepikova A."/>
            <person name="Omelchenko D."/>
            <person name="Novikova G."/>
            <person name="Obukhova E."/>
            <person name="Bogdanov V."/>
            <person name="Penin A."/>
            <person name="Logacheva M."/>
        </authorList>
    </citation>
    <scope>NUCLEOTIDE SEQUENCE</scope>
    <source>
        <strain evidence="2">Hsosn_3</strain>
        <tissue evidence="2">Leaf</tissue>
    </source>
</reference>
<dbReference type="PANTHER" id="PTHR45749:SF36">
    <property type="entry name" value="ZINC FINGER MYM-TYPE PROTEIN 1-LIKE"/>
    <property type="match status" value="1"/>
</dbReference>
<dbReference type="Proteomes" id="UP001237642">
    <property type="component" value="Unassembled WGS sequence"/>
</dbReference>
<keyword evidence="3" id="KW-1185">Reference proteome</keyword>
<organism evidence="2 3">
    <name type="scientific">Heracleum sosnowskyi</name>
    <dbReference type="NCBI Taxonomy" id="360622"/>
    <lineage>
        <taxon>Eukaryota</taxon>
        <taxon>Viridiplantae</taxon>
        <taxon>Streptophyta</taxon>
        <taxon>Embryophyta</taxon>
        <taxon>Tracheophyta</taxon>
        <taxon>Spermatophyta</taxon>
        <taxon>Magnoliopsida</taxon>
        <taxon>eudicotyledons</taxon>
        <taxon>Gunneridae</taxon>
        <taxon>Pentapetalae</taxon>
        <taxon>asterids</taxon>
        <taxon>campanulids</taxon>
        <taxon>Apiales</taxon>
        <taxon>Apiaceae</taxon>
        <taxon>Apioideae</taxon>
        <taxon>apioid superclade</taxon>
        <taxon>Tordylieae</taxon>
        <taxon>Tordyliinae</taxon>
        <taxon>Heracleum</taxon>
    </lineage>
</organism>
<dbReference type="PANTHER" id="PTHR45749">
    <property type="match status" value="1"/>
</dbReference>
<evidence type="ECO:0000313" key="2">
    <source>
        <dbReference type="EMBL" id="KAK1378030.1"/>
    </source>
</evidence>
<evidence type="ECO:0000259" key="1">
    <source>
        <dbReference type="Pfam" id="PF14291"/>
    </source>
</evidence>
<dbReference type="Pfam" id="PF14291">
    <property type="entry name" value="DUF4371"/>
    <property type="match status" value="1"/>
</dbReference>
<sequence length="273" mass="31127">MDKFVIRTNISLVQESNESARKVEDDGQKTEQVELSSLIADPGLRISISQYHPNIRDQVRRAYLQKGPCQPNNHNFKKRKIGDSIRRFCPTWQGSGDSFVKEGFDGWNKKDRLDKHVGGTNSAHKRALKKCEDLMRQDQHIDVTFNMHSRQVRKEYRICLGASIDCVRFLLRQGLALRGHDESDKSPNQGNFLELLKFLGVHNIEIDAVVGKNAPSNLKVTSPDIQHDIINASAVETVNNIIHDLGDDLFAILIDESRDISRFQNMKNRRGQL</sequence>
<dbReference type="InterPro" id="IPR025398">
    <property type="entry name" value="DUF4371"/>
</dbReference>
<gene>
    <name evidence="2" type="ORF">POM88_024774</name>
</gene>
<dbReference type="AlphaFoldDB" id="A0AAD8MJ64"/>
<reference evidence="2" key="2">
    <citation type="submission" date="2023-05" db="EMBL/GenBank/DDBJ databases">
        <authorList>
            <person name="Schelkunov M.I."/>
        </authorList>
    </citation>
    <scope>NUCLEOTIDE SEQUENCE</scope>
    <source>
        <strain evidence="2">Hsosn_3</strain>
        <tissue evidence="2">Leaf</tissue>
    </source>
</reference>
<feature type="domain" description="DUF4371" evidence="1">
    <location>
        <begin position="97"/>
        <end position="266"/>
    </location>
</feature>
<protein>
    <submittedName>
        <fullName evidence="2">TTF-type domain-containing protein</fullName>
    </submittedName>
</protein>
<name>A0AAD8MJ64_9APIA</name>
<proteinExistence type="predicted"/>
<evidence type="ECO:0000313" key="3">
    <source>
        <dbReference type="Proteomes" id="UP001237642"/>
    </source>
</evidence>